<evidence type="ECO:0000256" key="1">
    <source>
        <dbReference type="SAM" id="MobiDB-lite"/>
    </source>
</evidence>
<accession>A0A3Q3JGH4</accession>
<protein>
    <recommendedName>
        <fullName evidence="2">RGS domain-containing protein</fullName>
    </recommendedName>
</protein>
<dbReference type="Proteomes" id="UP000261600">
    <property type="component" value="Unplaced"/>
</dbReference>
<dbReference type="InterPro" id="IPR044926">
    <property type="entry name" value="RGS_subdomain_2"/>
</dbReference>
<feature type="region of interest" description="Disordered" evidence="1">
    <location>
        <begin position="514"/>
        <end position="535"/>
    </location>
</feature>
<dbReference type="GO" id="GO:0001965">
    <property type="term" value="F:G-protein alpha-subunit binding"/>
    <property type="evidence" value="ECO:0007669"/>
    <property type="project" value="InterPro"/>
</dbReference>
<proteinExistence type="predicted"/>
<dbReference type="Pfam" id="PF00615">
    <property type="entry name" value="RGS"/>
    <property type="match status" value="2"/>
</dbReference>
<evidence type="ECO:0000313" key="4">
    <source>
        <dbReference type="Proteomes" id="UP000261600"/>
    </source>
</evidence>
<name>A0A3Q3JGH4_MONAL</name>
<dbReference type="STRING" id="43700.ENSMALP00000018424"/>
<dbReference type="PROSITE" id="PS50132">
    <property type="entry name" value="RGS"/>
    <property type="match status" value="2"/>
</dbReference>
<dbReference type="Gene3D" id="1.10.167.10">
    <property type="entry name" value="Regulator of G-protein Signalling 4, domain 2"/>
    <property type="match status" value="2"/>
</dbReference>
<reference evidence="3" key="2">
    <citation type="submission" date="2025-09" db="UniProtKB">
        <authorList>
            <consortium name="Ensembl"/>
        </authorList>
    </citation>
    <scope>IDENTIFICATION</scope>
</reference>
<dbReference type="PANTHER" id="PTHR46583">
    <property type="entry name" value="REGULATOR OF G-PROTEIN SIGNALING 22"/>
    <property type="match status" value="1"/>
</dbReference>
<sequence>MKTYNFTRFPSGQEEHIDTKCSKSSGCFCSCSKTENPCTCSSSSILKCETTLETQSPQMHLSSCVTEPSAGNLNEHYHQEFSSLNCQYSDLQVKHLATSVIKLVVNNALSVMDGQSQSNISNCLSNSEDQTDYTTEKSCEVCHHPADGGRETLEGKKEKVQDGKNLLEEQIDGDKKNEEVKSEGTGKENIPGIYCHDDRPGLDEFKEFLRGTPGETMINFWMDIEKLKTLQSREQKNRYLVLMRSRYLLSSSRSSLNAELLSRLGLATSPCWTEEKLCSVQPCLTEALLFYWAPRFWTSQCVQGDHDDAPNVGLRTEWYYSPPSGGQPYCSFLALPLSRHDTCLPPSSNIVHTELYSSTSDLLGSRGVEQVLQALCFESRAGLYFTRFCEQSGNQLWENAVYFWTDLQHYHELFYQDGMDPYRVQREAQLLYATYLNSSARRSIGVDEGIRREVYNRLMPAFEELFDEVEEHALNILLQPWTLLVSRDKESFQKVSVQEEVRTVDSQEYRELQSMYQESESRRKQASSAPMNSTD</sequence>
<dbReference type="GO" id="GO:0009966">
    <property type="term" value="P:regulation of signal transduction"/>
    <property type="evidence" value="ECO:0007669"/>
    <property type="project" value="InterPro"/>
</dbReference>
<organism evidence="3 4">
    <name type="scientific">Monopterus albus</name>
    <name type="common">Swamp eel</name>
    <dbReference type="NCBI Taxonomy" id="43700"/>
    <lineage>
        <taxon>Eukaryota</taxon>
        <taxon>Metazoa</taxon>
        <taxon>Chordata</taxon>
        <taxon>Craniata</taxon>
        <taxon>Vertebrata</taxon>
        <taxon>Euteleostomi</taxon>
        <taxon>Actinopterygii</taxon>
        <taxon>Neopterygii</taxon>
        <taxon>Teleostei</taxon>
        <taxon>Neoteleostei</taxon>
        <taxon>Acanthomorphata</taxon>
        <taxon>Anabantaria</taxon>
        <taxon>Synbranchiformes</taxon>
        <taxon>Synbranchidae</taxon>
        <taxon>Monopterus</taxon>
    </lineage>
</organism>
<dbReference type="InterPro" id="IPR036305">
    <property type="entry name" value="RGS_sf"/>
</dbReference>
<dbReference type="InterPro" id="IPR042651">
    <property type="entry name" value="Rgs22"/>
</dbReference>
<feature type="domain" description="RGS" evidence="2">
    <location>
        <begin position="198"/>
        <end position="248"/>
    </location>
</feature>
<dbReference type="GO" id="GO:0005634">
    <property type="term" value="C:nucleus"/>
    <property type="evidence" value="ECO:0007669"/>
    <property type="project" value="TreeGrafter"/>
</dbReference>
<dbReference type="Ensembl" id="ENSMALT00000018777.1">
    <property type="protein sequence ID" value="ENSMALP00000018424.1"/>
    <property type="gene ID" value="ENSMALG00000012837.1"/>
</dbReference>
<feature type="compositionally biased region" description="Polar residues" evidence="1">
    <location>
        <begin position="526"/>
        <end position="535"/>
    </location>
</feature>
<dbReference type="PANTHER" id="PTHR46583:SF1">
    <property type="entry name" value="REGULATOR OF G-PROTEIN SIGNALING 22"/>
    <property type="match status" value="1"/>
</dbReference>
<dbReference type="AlphaFoldDB" id="A0A3Q3JGH4"/>
<dbReference type="InterPro" id="IPR016137">
    <property type="entry name" value="RGS"/>
</dbReference>
<keyword evidence="4" id="KW-1185">Reference proteome</keyword>
<evidence type="ECO:0000313" key="3">
    <source>
        <dbReference type="Ensembl" id="ENSMALP00000018424.1"/>
    </source>
</evidence>
<reference evidence="3" key="1">
    <citation type="submission" date="2025-08" db="UniProtKB">
        <authorList>
            <consortium name="Ensembl"/>
        </authorList>
    </citation>
    <scope>IDENTIFICATION</scope>
</reference>
<dbReference type="SUPFAM" id="SSF48097">
    <property type="entry name" value="Regulator of G-protein signaling, RGS"/>
    <property type="match status" value="2"/>
</dbReference>
<dbReference type="GO" id="GO:0005737">
    <property type="term" value="C:cytoplasm"/>
    <property type="evidence" value="ECO:0007669"/>
    <property type="project" value="TreeGrafter"/>
</dbReference>
<feature type="domain" description="RGS" evidence="2">
    <location>
        <begin position="383"/>
        <end position="477"/>
    </location>
</feature>
<evidence type="ECO:0000259" key="2">
    <source>
        <dbReference type="PROSITE" id="PS50132"/>
    </source>
</evidence>